<feature type="compositionally biased region" description="Polar residues" evidence="3">
    <location>
        <begin position="490"/>
        <end position="499"/>
    </location>
</feature>
<proteinExistence type="inferred from homology"/>
<dbReference type="InterPro" id="IPR004995">
    <property type="entry name" value="Spore_Ger"/>
</dbReference>
<feature type="transmembrane region" description="Helical" evidence="4">
    <location>
        <begin position="302"/>
        <end position="326"/>
    </location>
</feature>
<evidence type="ECO:0000256" key="2">
    <source>
        <dbReference type="ARBA" id="ARBA00023136"/>
    </source>
</evidence>
<dbReference type="PANTHER" id="PTHR22550">
    <property type="entry name" value="SPORE GERMINATION PROTEIN"/>
    <property type="match status" value="1"/>
</dbReference>
<feature type="transmembrane region" description="Helical" evidence="4">
    <location>
        <begin position="425"/>
        <end position="448"/>
    </location>
</feature>
<protein>
    <submittedName>
        <fullName evidence="5">Spore germination protein</fullName>
    </submittedName>
</protein>
<evidence type="ECO:0000256" key="1">
    <source>
        <dbReference type="ARBA" id="ARBA00005278"/>
    </source>
</evidence>
<dbReference type="GO" id="GO:0016020">
    <property type="term" value="C:membrane"/>
    <property type="evidence" value="ECO:0007669"/>
    <property type="project" value="InterPro"/>
</dbReference>
<gene>
    <name evidence="5" type="primary">gerKA_4</name>
    <name evidence="5" type="ORF">Back11_54270</name>
</gene>
<keyword evidence="4" id="KW-1133">Transmembrane helix</keyword>
<dbReference type="AlphaFoldDB" id="A0A3G9J0L1"/>
<dbReference type="OrthoDB" id="1726708at2"/>
<dbReference type="Proteomes" id="UP000275368">
    <property type="component" value="Chromosome"/>
</dbReference>
<dbReference type="PANTHER" id="PTHR22550:SF16">
    <property type="entry name" value="SPORE GERMINATION PROTEIN"/>
    <property type="match status" value="1"/>
</dbReference>
<dbReference type="KEGG" id="pbk:Back11_54270"/>
<feature type="region of interest" description="Disordered" evidence="3">
    <location>
        <begin position="490"/>
        <end position="511"/>
    </location>
</feature>
<sequence>MNFFERWFGGKKTISKKKLFSHNLNQPISESLAINLDILKQLFSYTPDLVIRHIQLKTGNTTLLVYLDGLIDKESVENHILHPLIHELDSMKNIESSTTIGKTETVALWLDIEQSIFEGKSILFINEHPHALALHTQGWPQRAIQEPQIESTLKGSHQGFVETSGQNIALIRRYLPNREMKIKESTVGSRAKTRISMLYLEDVVQPDFVKEMEDRLQQIDVDAVLNTGELVEFIEDHPFSLFPQLALTERPDSAASHILQGRIALIVDHSPSVIIAPVNFSVFFQSIDDYSNRWIIASFIRLLRYLAFITTISLSAIYISIVSFHYELLPLDLLLSIGESRARVPFPPIIEALLMELSLEMLREAGLRLPGPIGQTIGVVGGIVIGQAAVQAGIVSNIMVIIVALTAISSFIVPDYDMSSSLRLLRFPMMFLASLFGMVGIVIGLMIIGAHLISMESFGVPYGSPIVPIRLPDWKDVWIRMPMWKMKNRPLSNEPTQLKRQGANREGEKQQ</sequence>
<evidence type="ECO:0000313" key="5">
    <source>
        <dbReference type="EMBL" id="BBH24082.1"/>
    </source>
</evidence>
<organism evidence="5 6">
    <name type="scientific">Paenibacillus baekrokdamisoli</name>
    <dbReference type="NCBI Taxonomy" id="1712516"/>
    <lineage>
        <taxon>Bacteria</taxon>
        <taxon>Bacillati</taxon>
        <taxon>Bacillota</taxon>
        <taxon>Bacilli</taxon>
        <taxon>Bacillales</taxon>
        <taxon>Paenibacillaceae</taxon>
        <taxon>Paenibacillus</taxon>
    </lineage>
</organism>
<dbReference type="EMBL" id="AP019308">
    <property type="protein sequence ID" value="BBH24082.1"/>
    <property type="molecule type" value="Genomic_DNA"/>
</dbReference>
<name>A0A3G9J0L1_9BACL</name>
<feature type="transmembrane region" description="Helical" evidence="4">
    <location>
        <begin position="392"/>
        <end position="413"/>
    </location>
</feature>
<keyword evidence="2 4" id="KW-0472">Membrane</keyword>
<keyword evidence="6" id="KW-1185">Reference proteome</keyword>
<reference evidence="5 6" key="1">
    <citation type="submission" date="2018-11" db="EMBL/GenBank/DDBJ databases">
        <title>Complete genome sequence of Paenibacillus baekrokdamisoli strain KCTC 33723.</title>
        <authorList>
            <person name="Kang S.W."/>
            <person name="Lee K.C."/>
            <person name="Kim K.K."/>
            <person name="Kim J.S."/>
            <person name="Kim D.S."/>
            <person name="Ko S.H."/>
            <person name="Yang S.H."/>
            <person name="Lee J.S."/>
        </authorList>
    </citation>
    <scope>NUCLEOTIDE SEQUENCE [LARGE SCALE GENOMIC DNA]</scope>
    <source>
        <strain evidence="5 6">KCTC 33723</strain>
    </source>
</reference>
<feature type="transmembrane region" description="Helical" evidence="4">
    <location>
        <begin position="365"/>
        <end position="385"/>
    </location>
</feature>
<evidence type="ECO:0000256" key="3">
    <source>
        <dbReference type="SAM" id="MobiDB-lite"/>
    </source>
</evidence>
<dbReference type="PIRSF" id="PIRSF005690">
    <property type="entry name" value="GerBA"/>
    <property type="match status" value="1"/>
</dbReference>
<dbReference type="InterPro" id="IPR050768">
    <property type="entry name" value="UPF0353/GerABKA_families"/>
</dbReference>
<accession>A0A3G9J0L1</accession>
<dbReference type="GO" id="GO:0009847">
    <property type="term" value="P:spore germination"/>
    <property type="evidence" value="ECO:0007669"/>
    <property type="project" value="InterPro"/>
</dbReference>
<evidence type="ECO:0000313" key="6">
    <source>
        <dbReference type="Proteomes" id="UP000275368"/>
    </source>
</evidence>
<dbReference type="Pfam" id="PF03323">
    <property type="entry name" value="GerA"/>
    <property type="match status" value="1"/>
</dbReference>
<evidence type="ECO:0000256" key="4">
    <source>
        <dbReference type="SAM" id="Phobius"/>
    </source>
</evidence>
<dbReference type="RefSeq" id="WP_125664051.1">
    <property type="nucleotide sequence ID" value="NZ_AP019308.1"/>
</dbReference>
<keyword evidence="4" id="KW-0812">Transmembrane</keyword>
<comment type="similarity">
    <text evidence="1">Belongs to the GerABKA family.</text>
</comment>